<evidence type="ECO:0000313" key="1">
    <source>
        <dbReference type="EMBL" id="PQO30547.1"/>
    </source>
</evidence>
<reference evidence="1 2" key="1">
    <citation type="submission" date="2018-02" db="EMBL/GenBank/DDBJ databases">
        <title>Comparative genomes isolates from brazilian mangrove.</title>
        <authorList>
            <person name="Araujo J.E."/>
            <person name="Taketani R.G."/>
            <person name="Silva M.C.P."/>
            <person name="Loureco M.V."/>
            <person name="Andreote F.D."/>
        </authorList>
    </citation>
    <scope>NUCLEOTIDE SEQUENCE [LARGE SCALE GENOMIC DNA]</scope>
    <source>
        <strain evidence="1 2">Hex-1 MGV</strain>
    </source>
</reference>
<dbReference type="OrthoDB" id="247990at2"/>
<protein>
    <submittedName>
        <fullName evidence="1">Uncharacterized protein</fullName>
    </submittedName>
</protein>
<gene>
    <name evidence="1" type="ORF">C5Y83_24470</name>
</gene>
<organism evidence="1 2">
    <name type="scientific">Blastopirellula marina</name>
    <dbReference type="NCBI Taxonomy" id="124"/>
    <lineage>
        <taxon>Bacteria</taxon>
        <taxon>Pseudomonadati</taxon>
        <taxon>Planctomycetota</taxon>
        <taxon>Planctomycetia</taxon>
        <taxon>Pirellulales</taxon>
        <taxon>Pirellulaceae</taxon>
        <taxon>Blastopirellula</taxon>
    </lineage>
</organism>
<accession>A0A2S8FEH5</accession>
<name>A0A2S8FEH5_9BACT</name>
<evidence type="ECO:0000313" key="2">
    <source>
        <dbReference type="Proteomes" id="UP000238322"/>
    </source>
</evidence>
<dbReference type="AlphaFoldDB" id="A0A2S8FEH5"/>
<dbReference type="EMBL" id="PUHY01000014">
    <property type="protein sequence ID" value="PQO30547.1"/>
    <property type="molecule type" value="Genomic_DNA"/>
</dbReference>
<proteinExistence type="predicted"/>
<comment type="caution">
    <text evidence="1">The sequence shown here is derived from an EMBL/GenBank/DDBJ whole genome shotgun (WGS) entry which is preliminary data.</text>
</comment>
<dbReference type="SUPFAM" id="SSF101898">
    <property type="entry name" value="NHL repeat"/>
    <property type="match status" value="1"/>
</dbReference>
<sequence length="232" mass="25600">MDCQGTYRGHLQGVCCDSAGGVYWSFTDRLVKTDTEGQILVAVDAPSHQGDLCYRDGKVYVAVNLGQFNQPAGKADSWVFVYDAETFKEISRHDVSEVVHGAGGMDDYEGHFYVIGGLPPGTNENYAYEYDANFKFVQRHVIESGYTLMGIQTATFHDGHWWFGCYGKPAELIRTSPEFKEVKRWPYDAALGIIGVGPGKFLIGRDTNTKQGHVGKLVPAVVSDESGLKDVK</sequence>
<dbReference type="Proteomes" id="UP000238322">
    <property type="component" value="Unassembled WGS sequence"/>
</dbReference>